<organism evidence="3">
    <name type="scientific">Dunaliella tertiolecta</name>
    <name type="common">Green alga</name>
    <dbReference type="NCBI Taxonomy" id="3047"/>
    <lineage>
        <taxon>Eukaryota</taxon>
        <taxon>Viridiplantae</taxon>
        <taxon>Chlorophyta</taxon>
        <taxon>core chlorophytes</taxon>
        <taxon>Chlorophyceae</taxon>
        <taxon>CS clade</taxon>
        <taxon>Chlamydomonadales</taxon>
        <taxon>Dunaliellaceae</taxon>
        <taxon>Dunaliella</taxon>
    </lineage>
</organism>
<evidence type="ECO:0000256" key="2">
    <source>
        <dbReference type="SAM" id="SignalP"/>
    </source>
</evidence>
<dbReference type="SUPFAM" id="SSF53448">
    <property type="entry name" value="Nucleotide-diphospho-sugar transferases"/>
    <property type="match status" value="1"/>
</dbReference>
<dbReference type="AlphaFoldDB" id="A0A7S3R8E2"/>
<protein>
    <recommendedName>
        <fullName evidence="1">Hexosyltransferase</fullName>
        <ecNumber evidence="1">2.4.1.-</ecNumber>
    </recommendedName>
</protein>
<comment type="similarity">
    <text evidence="1">Belongs to the glycosyltransferase 8 family.</text>
</comment>
<dbReference type="Gene3D" id="3.90.550.10">
    <property type="entry name" value="Spore Coat Polysaccharide Biosynthesis Protein SpsA, Chain A"/>
    <property type="match status" value="1"/>
</dbReference>
<accession>A0A7S3R8E2</accession>
<dbReference type="PANTHER" id="PTHR11183">
    <property type="entry name" value="GLYCOGENIN SUBFAMILY MEMBER"/>
    <property type="match status" value="1"/>
</dbReference>
<feature type="chain" id="PRO_5030874550" description="Hexosyltransferase" evidence="2">
    <location>
        <begin position="20"/>
        <end position="337"/>
    </location>
</feature>
<gene>
    <name evidence="3" type="ORF">DTER00134_LOCUS20915</name>
</gene>
<dbReference type="InterPro" id="IPR050587">
    <property type="entry name" value="GNT1/Glycosyltrans_8"/>
</dbReference>
<dbReference type="InterPro" id="IPR002495">
    <property type="entry name" value="Glyco_trans_8"/>
</dbReference>
<name>A0A7S3R8E2_DUNTE</name>
<dbReference type="EC" id="2.4.1.-" evidence="1"/>
<dbReference type="EMBL" id="HBIP01034268">
    <property type="protein sequence ID" value="CAE0505842.1"/>
    <property type="molecule type" value="Transcribed_RNA"/>
</dbReference>
<proteinExistence type="inferred from homology"/>
<dbReference type="InterPro" id="IPR029044">
    <property type="entry name" value="Nucleotide-diphossugar_trans"/>
</dbReference>
<reference evidence="3" key="1">
    <citation type="submission" date="2021-01" db="EMBL/GenBank/DDBJ databases">
        <authorList>
            <person name="Corre E."/>
            <person name="Pelletier E."/>
            <person name="Niang G."/>
            <person name="Scheremetjew M."/>
            <person name="Finn R."/>
            <person name="Kale V."/>
            <person name="Holt S."/>
            <person name="Cochrane G."/>
            <person name="Meng A."/>
            <person name="Brown T."/>
            <person name="Cohen L."/>
        </authorList>
    </citation>
    <scope>NUCLEOTIDE SEQUENCE</scope>
    <source>
        <strain evidence="3">CCMP1320</strain>
    </source>
</reference>
<sequence length="337" mass="38534">MHRCILLLFAGLLASVAQREPTPSAASTDGHQLGRALNKEAYLTFLGPYVMAEGKHDEDMVDWYFVSARYLLYRLMKHGPTKTRQPRDFLVLVIPGISDWKRETLEKDGAKLVEVPPDVLEQLLQPESNWLTSEKRWKYNFAKLHAWNLIEYERIAYIDADVWVRANMDGMFSFVKDFPFAAVRDLEHNVFLGLRTLGEGFNAGMFALQPSQEVFGHMVSLINHIDKYKIHDMEQGFLNYYYGVSWNEIPREYSGNHLGQVSELNYSRSAHEKMWTKLGSWGGQGEMALVWLQELLADMPEYRGDARIASAGASQLGAALAKLRGNLRRIVGRRLGF</sequence>
<dbReference type="GO" id="GO:0016757">
    <property type="term" value="F:glycosyltransferase activity"/>
    <property type="evidence" value="ECO:0007669"/>
    <property type="project" value="InterPro"/>
</dbReference>
<feature type="signal peptide" evidence="2">
    <location>
        <begin position="1"/>
        <end position="19"/>
    </location>
</feature>
<evidence type="ECO:0000313" key="3">
    <source>
        <dbReference type="EMBL" id="CAE0505842.1"/>
    </source>
</evidence>
<evidence type="ECO:0000256" key="1">
    <source>
        <dbReference type="RuleBase" id="RU362027"/>
    </source>
</evidence>
<keyword evidence="2" id="KW-0732">Signal</keyword>
<dbReference type="Pfam" id="PF01501">
    <property type="entry name" value="Glyco_transf_8"/>
    <property type="match status" value="1"/>
</dbReference>